<organism evidence="1">
    <name type="scientific">Candidatus Kentrum sp. MB</name>
    <dbReference type="NCBI Taxonomy" id="2138164"/>
    <lineage>
        <taxon>Bacteria</taxon>
        <taxon>Pseudomonadati</taxon>
        <taxon>Pseudomonadota</taxon>
        <taxon>Gammaproteobacteria</taxon>
        <taxon>Candidatus Kentrum</taxon>
    </lineage>
</organism>
<evidence type="ECO:0000313" key="1">
    <source>
        <dbReference type="EMBL" id="VFK33541.1"/>
    </source>
</evidence>
<proteinExistence type="predicted"/>
<protein>
    <submittedName>
        <fullName evidence="1">Uncharacterized protein</fullName>
    </submittedName>
</protein>
<reference evidence="1" key="1">
    <citation type="submission" date="2019-02" db="EMBL/GenBank/DDBJ databases">
        <authorList>
            <person name="Gruber-Vodicka R. H."/>
            <person name="Seah K. B. B."/>
        </authorList>
    </citation>
    <scope>NUCLEOTIDE SEQUENCE</scope>
    <source>
        <strain evidence="1">BECK_BZ199</strain>
    </source>
</reference>
<accession>A0A450XW61</accession>
<name>A0A450XW61_9GAMM</name>
<dbReference type="EMBL" id="CAADFQ010000047">
    <property type="protein sequence ID" value="VFK33541.1"/>
    <property type="molecule type" value="Genomic_DNA"/>
</dbReference>
<gene>
    <name evidence="1" type="ORF">BECKMB1821I_GA0114274_104728</name>
</gene>
<sequence>MLQLDLEFGIYQRPLGYRKSATPTGLYLSGRCVAVGRPSTLATYPTFRVRVSSSVQVRTRTGRIRSVRYILYQSDRTV</sequence>
<dbReference type="AlphaFoldDB" id="A0A450XW61"/>